<accession>A0A381DBX4</accession>
<evidence type="ECO:0000313" key="1">
    <source>
        <dbReference type="EMBL" id="ARQ99737.1"/>
    </source>
</evidence>
<sequence length="127" mass="14423">MINAKFKAGKYYIGDLAKILDYANLTNLKYGFGFLDEFTYVNFELECDEIADSDGFIYSVDSANFGIIDAKIIDDELLSSRILTLRHGFIANKFSSHPLARIVDFKDEFKVSICDNEIKFGNIILNL</sequence>
<evidence type="ECO:0000313" key="2">
    <source>
        <dbReference type="Proteomes" id="UP000194309"/>
    </source>
</evidence>
<reference evidence="1 2" key="1">
    <citation type="journal article" date="2017" name="Genome Biol. Evol.">
        <title>Comparative Genomic Analysis Identifies a Campylobacter Clade Deficient in Selenium Metabolism.</title>
        <authorList>
            <person name="Miller W.G."/>
            <person name="Yee E."/>
            <person name="Lopes B.S."/>
            <person name="Chapman M.H."/>
            <person name="Huynh S."/>
            <person name="Bono J.L."/>
            <person name="Parker C.T."/>
            <person name="Strachan N.J.C."/>
            <person name="Forbes K.J."/>
        </authorList>
    </citation>
    <scope>NUCLEOTIDE SEQUENCE [LARGE SCALE GENOMIC DNA]</scope>
    <source>
        <strain evidence="1 2">NCTC 13003</strain>
    </source>
</reference>
<organism evidence="1 2">
    <name type="scientific">Campylobacter devanensis</name>
    <dbReference type="NCBI Taxonomy" id="3161138"/>
    <lineage>
        <taxon>Bacteria</taxon>
        <taxon>Pseudomonadati</taxon>
        <taxon>Campylobacterota</taxon>
        <taxon>Epsilonproteobacteria</taxon>
        <taxon>Campylobacterales</taxon>
        <taxon>Campylobacteraceae</taxon>
        <taxon>Campylobacter</taxon>
    </lineage>
</organism>
<dbReference type="Proteomes" id="UP000194309">
    <property type="component" value="Chromosome"/>
</dbReference>
<name>A0A1X9SU08_9BACT</name>
<dbReference type="OrthoDB" id="5360845at2"/>
<proteinExistence type="predicted"/>
<gene>
    <name evidence="1" type="ORF">CIGN_1496</name>
</gene>
<accession>A0A1X9SU08</accession>
<dbReference type="KEGG" id="cdev:CIGN_1496"/>
<keyword evidence="2" id="KW-1185">Reference proteome</keyword>
<dbReference type="AlphaFoldDB" id="A0A1X9SU08"/>
<dbReference type="EMBL" id="CP018788">
    <property type="protein sequence ID" value="ARQ99737.1"/>
    <property type="molecule type" value="Genomic_DNA"/>
</dbReference>
<protein>
    <submittedName>
        <fullName evidence="1">Uncharacterized protein</fullName>
    </submittedName>
</protein>
<dbReference type="STRING" id="1660064.CIGN_1496"/>